<protein>
    <recommendedName>
        <fullName evidence="4">PGG domain containing protein</fullName>
    </recommendedName>
</protein>
<dbReference type="Proteomes" id="UP000237105">
    <property type="component" value="Unassembled WGS sequence"/>
</dbReference>
<dbReference type="AlphaFoldDB" id="A0A2P5CJI4"/>
<comment type="caution">
    <text evidence="2">The sequence shown here is derived from an EMBL/GenBank/DDBJ whole genome shotgun (WGS) entry which is preliminary data.</text>
</comment>
<evidence type="ECO:0008006" key="4">
    <source>
        <dbReference type="Google" id="ProtNLM"/>
    </source>
</evidence>
<keyword evidence="1" id="KW-0472">Membrane</keyword>
<feature type="transmembrane region" description="Helical" evidence="1">
    <location>
        <begin position="41"/>
        <end position="61"/>
    </location>
</feature>
<evidence type="ECO:0000313" key="2">
    <source>
        <dbReference type="EMBL" id="PON61155.1"/>
    </source>
</evidence>
<reference evidence="3" key="1">
    <citation type="submission" date="2016-06" db="EMBL/GenBank/DDBJ databases">
        <title>Parallel loss of symbiosis genes in relatives of nitrogen-fixing non-legume Parasponia.</title>
        <authorList>
            <person name="Van Velzen R."/>
            <person name="Holmer R."/>
            <person name="Bu F."/>
            <person name="Rutten L."/>
            <person name="Van Zeijl A."/>
            <person name="Liu W."/>
            <person name="Santuari L."/>
            <person name="Cao Q."/>
            <person name="Sharma T."/>
            <person name="Shen D."/>
            <person name="Roswanjaya Y."/>
            <person name="Wardhani T."/>
            <person name="Kalhor M.S."/>
            <person name="Jansen J."/>
            <person name="Van den Hoogen J."/>
            <person name="Gungor B."/>
            <person name="Hartog M."/>
            <person name="Hontelez J."/>
            <person name="Verver J."/>
            <person name="Yang W.-C."/>
            <person name="Schijlen E."/>
            <person name="Repin R."/>
            <person name="Schilthuizen M."/>
            <person name="Schranz E."/>
            <person name="Heidstra R."/>
            <person name="Miyata K."/>
            <person name="Fedorova E."/>
            <person name="Kohlen W."/>
            <person name="Bisseling T."/>
            <person name="Smit S."/>
            <person name="Geurts R."/>
        </authorList>
    </citation>
    <scope>NUCLEOTIDE SEQUENCE [LARGE SCALE GENOMIC DNA]</scope>
    <source>
        <strain evidence="3">cv. WU1-14</strain>
    </source>
</reference>
<dbReference type="OrthoDB" id="10374830at2759"/>
<evidence type="ECO:0000256" key="1">
    <source>
        <dbReference type="SAM" id="Phobius"/>
    </source>
</evidence>
<evidence type="ECO:0000313" key="3">
    <source>
        <dbReference type="Proteomes" id="UP000237105"/>
    </source>
</evidence>
<gene>
    <name evidence="2" type="ORF">PanWU01x14_147450</name>
</gene>
<organism evidence="2 3">
    <name type="scientific">Parasponia andersonii</name>
    <name type="common">Sponia andersonii</name>
    <dbReference type="NCBI Taxonomy" id="3476"/>
    <lineage>
        <taxon>Eukaryota</taxon>
        <taxon>Viridiplantae</taxon>
        <taxon>Streptophyta</taxon>
        <taxon>Embryophyta</taxon>
        <taxon>Tracheophyta</taxon>
        <taxon>Spermatophyta</taxon>
        <taxon>Magnoliopsida</taxon>
        <taxon>eudicotyledons</taxon>
        <taxon>Gunneridae</taxon>
        <taxon>Pentapetalae</taxon>
        <taxon>rosids</taxon>
        <taxon>fabids</taxon>
        <taxon>Rosales</taxon>
        <taxon>Cannabaceae</taxon>
        <taxon>Parasponia</taxon>
    </lineage>
</organism>
<feature type="transmembrane region" description="Helical" evidence="1">
    <location>
        <begin position="81"/>
        <end position="101"/>
    </location>
</feature>
<accession>A0A2P5CJI4</accession>
<dbReference type="PANTHER" id="PTHR34115">
    <property type="entry name" value="PROTEIN, PUTATIVE-RELATED"/>
    <property type="match status" value="1"/>
</dbReference>
<keyword evidence="1" id="KW-1133">Transmembrane helix</keyword>
<sequence length="164" mass="18342">MMKALHNLILSANSLLGVFLQLLYQQKKDASPFETHYATMISIFVSLCLYVLAATVAHAGLPHPPEAAVLTISNAQNYAGIMNQISLFAGFLAAVLQFTILVPPFGWLTFALWMLCFVKFPFHLLCNNLFPRLLPLLVHVWIKATSGEGVVPQNRLRQRRRPPV</sequence>
<dbReference type="PANTHER" id="PTHR34115:SF13">
    <property type="entry name" value="RPB1A"/>
    <property type="match status" value="1"/>
</dbReference>
<keyword evidence="3" id="KW-1185">Reference proteome</keyword>
<name>A0A2P5CJI4_PARAD</name>
<proteinExistence type="predicted"/>
<dbReference type="InterPro" id="IPR053258">
    <property type="entry name" value="Ca-permeable_cation_channel"/>
</dbReference>
<keyword evidence="1" id="KW-0812">Transmembrane</keyword>
<dbReference type="EMBL" id="JXTB01000123">
    <property type="protein sequence ID" value="PON61155.1"/>
    <property type="molecule type" value="Genomic_DNA"/>
</dbReference>